<dbReference type="AlphaFoldDB" id="A0A5E4MEJ5"/>
<proteinExistence type="predicted"/>
<dbReference type="OrthoDB" id="6620846at2759"/>
<accession>A0A5E4MEJ5</accession>
<evidence type="ECO:0000313" key="2">
    <source>
        <dbReference type="Proteomes" id="UP000325440"/>
    </source>
</evidence>
<organism evidence="1 2">
    <name type="scientific">Cinara cedri</name>
    <dbReference type="NCBI Taxonomy" id="506608"/>
    <lineage>
        <taxon>Eukaryota</taxon>
        <taxon>Metazoa</taxon>
        <taxon>Ecdysozoa</taxon>
        <taxon>Arthropoda</taxon>
        <taxon>Hexapoda</taxon>
        <taxon>Insecta</taxon>
        <taxon>Pterygota</taxon>
        <taxon>Neoptera</taxon>
        <taxon>Paraneoptera</taxon>
        <taxon>Hemiptera</taxon>
        <taxon>Sternorrhyncha</taxon>
        <taxon>Aphidomorpha</taxon>
        <taxon>Aphidoidea</taxon>
        <taxon>Aphididae</taxon>
        <taxon>Lachninae</taxon>
        <taxon>Cinara</taxon>
    </lineage>
</organism>
<dbReference type="Proteomes" id="UP000325440">
    <property type="component" value="Unassembled WGS sequence"/>
</dbReference>
<sequence length="618" mass="71823">MQLSNWQLPTAYWSLENHRIHNFTHLIDKNIITSLDETELLSLMLNKEEFVRYISQQFKDNDCHTKLKPLIWAIHLNISKHRRLPLLEKIFHQNMQYIKTCYSFLPEKQIFGKTYEALGIPTICGEPKKCFLNAYKKYKSYYPVQFSEKSSTIYNEYESIKKKSCPIYNFCNSSSFTNIRIDQGIFCSTPLTKHKTCIEINPIVSPIRTPTFGLFSDQEVEYLNMSNYIKQNNTLNESEQRVLLSKIEICGLTGIKYLTDVNSQYIQVENDVSQSNIGNKSDSCSEEFQKKVVKDKNVILHNYENSNQKSYIKLKLDNSLIQGQELKHTVILKQSLNKNKYCNNNNLWIQKKKQQSLVNNIISHIKQIKHKVKKLNSKSSIRRLCVKQMFNDISTSDLDKTDQMPITIENNECTKDYYNKIEQDSIMLEHNIESELQNMNDLSMDKENYRSKENTVISVNSVPLVTSLLDHNTNTVYNVSNTSDMSTSEFMKWSHDSYCASDCEKNSINDKKVTTVFNNQQCNENIYSKSKENINVSFSKEFDILSLPSASPIYNLMYTPNNKTTTVFNNAEFNKNMYSKSKENINKSFPTDFDISLSSISSIDNKSILDLINNSEKQ</sequence>
<evidence type="ECO:0000313" key="1">
    <source>
        <dbReference type="EMBL" id="VVC29278.1"/>
    </source>
</evidence>
<gene>
    <name evidence="1" type="ORF">CINCED_3A024477</name>
</gene>
<keyword evidence="2" id="KW-1185">Reference proteome</keyword>
<name>A0A5E4MEJ5_9HEMI</name>
<protein>
    <submittedName>
        <fullName evidence="1">Uncharacterized protein</fullName>
    </submittedName>
</protein>
<dbReference type="EMBL" id="CABPRJ010000490">
    <property type="protein sequence ID" value="VVC29278.1"/>
    <property type="molecule type" value="Genomic_DNA"/>
</dbReference>
<reference evidence="1 2" key="1">
    <citation type="submission" date="2019-08" db="EMBL/GenBank/DDBJ databases">
        <authorList>
            <person name="Alioto T."/>
            <person name="Alioto T."/>
            <person name="Gomez Garrido J."/>
        </authorList>
    </citation>
    <scope>NUCLEOTIDE SEQUENCE [LARGE SCALE GENOMIC DNA]</scope>
</reference>